<evidence type="ECO:0000256" key="1">
    <source>
        <dbReference type="ARBA" id="ARBA00006581"/>
    </source>
</evidence>
<dbReference type="GO" id="GO:0000287">
    <property type="term" value="F:magnesium ion binding"/>
    <property type="evidence" value="ECO:0007669"/>
    <property type="project" value="InterPro"/>
</dbReference>
<dbReference type="InterPro" id="IPR036157">
    <property type="entry name" value="dUTPase-like_sf"/>
</dbReference>
<evidence type="ECO:0000259" key="8">
    <source>
        <dbReference type="Pfam" id="PF00692"/>
    </source>
</evidence>
<dbReference type="EMBL" id="UIDG01000490">
    <property type="protein sequence ID" value="SUS07947.1"/>
    <property type="molecule type" value="Genomic_DNA"/>
</dbReference>
<protein>
    <recommendedName>
        <fullName evidence="2">dUTP diphosphatase</fullName>
        <ecNumber evidence="2">3.6.1.23</ecNumber>
    </recommendedName>
</protein>
<dbReference type="InterPro" id="IPR008181">
    <property type="entry name" value="dUTPase"/>
</dbReference>
<sequence>MRPLLGPAAVLVRQLPHGAGLPLPSYATAGSAGLDLAAAVEAPIELAPGSRALVPTGIAIALPPGYEGQVRPRSGLAARHGLTVLNSPGTIDSDYRGEVAVILINLGQAPFRVERGMRIAQLVIAPVTMARLYAVAELPGSSRGEGGFGSTGSDVTNAGEPA</sequence>
<evidence type="ECO:0000256" key="2">
    <source>
        <dbReference type="ARBA" id="ARBA00012379"/>
    </source>
</evidence>
<keyword evidence="5" id="KW-0460">Magnesium</keyword>
<dbReference type="HAMAP" id="MF_00116">
    <property type="entry name" value="dUTPase_bact"/>
    <property type="match status" value="1"/>
</dbReference>
<evidence type="ECO:0000256" key="6">
    <source>
        <dbReference type="ARBA" id="ARBA00023080"/>
    </source>
</evidence>
<dbReference type="InterPro" id="IPR029054">
    <property type="entry name" value="dUTPase-like"/>
</dbReference>
<keyword evidence="6" id="KW-0546">Nucleotide metabolism</keyword>
<name>A0A380TIV8_9ZZZZ</name>
<dbReference type="GO" id="GO:0046081">
    <property type="term" value="P:dUTP catabolic process"/>
    <property type="evidence" value="ECO:0007669"/>
    <property type="project" value="InterPro"/>
</dbReference>
<dbReference type="PANTHER" id="PTHR11241">
    <property type="entry name" value="DEOXYURIDINE 5'-TRIPHOSPHATE NUCLEOTIDOHYDROLASE"/>
    <property type="match status" value="1"/>
</dbReference>
<reference evidence="9" key="1">
    <citation type="submission" date="2018-07" db="EMBL/GenBank/DDBJ databases">
        <authorList>
            <person name="Quirk P.G."/>
            <person name="Krulwich T.A."/>
        </authorList>
    </citation>
    <scope>NUCLEOTIDE SEQUENCE</scope>
</reference>
<proteinExistence type="inferred from homology"/>
<dbReference type="Gene3D" id="2.70.40.10">
    <property type="match status" value="1"/>
</dbReference>
<keyword evidence="3" id="KW-0479">Metal-binding</keyword>
<feature type="region of interest" description="Disordered" evidence="7">
    <location>
        <begin position="141"/>
        <end position="162"/>
    </location>
</feature>
<feature type="domain" description="dUTPase-like" evidence="8">
    <location>
        <begin position="22"/>
        <end position="152"/>
    </location>
</feature>
<evidence type="ECO:0000256" key="3">
    <source>
        <dbReference type="ARBA" id="ARBA00022723"/>
    </source>
</evidence>
<dbReference type="FunFam" id="2.70.40.10:FF:000002">
    <property type="entry name" value="dUTP diphosphatase"/>
    <property type="match status" value="1"/>
</dbReference>
<organism evidence="9">
    <name type="scientific">metagenome</name>
    <dbReference type="NCBI Taxonomy" id="256318"/>
    <lineage>
        <taxon>unclassified sequences</taxon>
        <taxon>metagenomes</taxon>
    </lineage>
</organism>
<accession>A0A380TIV8</accession>
<dbReference type="InterPro" id="IPR033704">
    <property type="entry name" value="dUTPase_trimeric"/>
</dbReference>
<dbReference type="NCBIfam" id="NF001862">
    <property type="entry name" value="PRK00601.1"/>
    <property type="match status" value="1"/>
</dbReference>
<keyword evidence="4 9" id="KW-0378">Hydrolase</keyword>
<dbReference type="PANTHER" id="PTHR11241:SF0">
    <property type="entry name" value="DEOXYURIDINE 5'-TRIPHOSPHATE NUCLEOTIDOHYDROLASE"/>
    <property type="match status" value="1"/>
</dbReference>
<dbReference type="SUPFAM" id="SSF51283">
    <property type="entry name" value="dUTPase-like"/>
    <property type="match status" value="1"/>
</dbReference>
<evidence type="ECO:0000256" key="7">
    <source>
        <dbReference type="SAM" id="MobiDB-lite"/>
    </source>
</evidence>
<evidence type="ECO:0000313" key="9">
    <source>
        <dbReference type="EMBL" id="SUS07947.1"/>
    </source>
</evidence>
<dbReference type="Pfam" id="PF00692">
    <property type="entry name" value="dUTPase"/>
    <property type="match status" value="1"/>
</dbReference>
<dbReference type="CDD" id="cd07557">
    <property type="entry name" value="trimeric_dUTPase"/>
    <property type="match status" value="1"/>
</dbReference>
<dbReference type="NCBIfam" id="TIGR00576">
    <property type="entry name" value="dut"/>
    <property type="match status" value="1"/>
</dbReference>
<evidence type="ECO:0000256" key="4">
    <source>
        <dbReference type="ARBA" id="ARBA00022801"/>
    </source>
</evidence>
<gene>
    <name evidence="9" type="primary">dut</name>
    <name evidence="9" type="ORF">DF3PB_540005</name>
</gene>
<dbReference type="GO" id="GO:0004170">
    <property type="term" value="F:dUTP diphosphatase activity"/>
    <property type="evidence" value="ECO:0007669"/>
    <property type="project" value="UniProtKB-EC"/>
</dbReference>
<comment type="similarity">
    <text evidence="1">Belongs to the dUTPase family.</text>
</comment>
<dbReference type="GO" id="GO:0006226">
    <property type="term" value="P:dUMP biosynthetic process"/>
    <property type="evidence" value="ECO:0007669"/>
    <property type="project" value="InterPro"/>
</dbReference>
<dbReference type="AlphaFoldDB" id="A0A380TIV8"/>
<dbReference type="EC" id="3.6.1.23" evidence="2"/>
<evidence type="ECO:0000256" key="5">
    <source>
        <dbReference type="ARBA" id="ARBA00022842"/>
    </source>
</evidence>